<dbReference type="Gene3D" id="3.40.50.1820">
    <property type="entry name" value="alpha/beta hydrolase"/>
    <property type="match status" value="1"/>
</dbReference>
<evidence type="ECO:0000259" key="2">
    <source>
        <dbReference type="Pfam" id="PF12697"/>
    </source>
</evidence>
<protein>
    <recommendedName>
        <fullName evidence="2">AB hydrolase-1 domain-containing protein</fullName>
    </recommendedName>
</protein>
<dbReference type="OrthoDB" id="2542958at2759"/>
<accession>W3VL62</accession>
<evidence type="ECO:0000313" key="3">
    <source>
        <dbReference type="EMBL" id="ETS61496.1"/>
    </source>
</evidence>
<dbReference type="Proteomes" id="UP000019462">
    <property type="component" value="Unassembled WGS sequence"/>
</dbReference>
<evidence type="ECO:0000256" key="1">
    <source>
        <dbReference type="SAM" id="MobiDB-lite"/>
    </source>
</evidence>
<feature type="compositionally biased region" description="Polar residues" evidence="1">
    <location>
        <begin position="150"/>
        <end position="160"/>
    </location>
</feature>
<dbReference type="Pfam" id="PF12697">
    <property type="entry name" value="Abhydrolase_6"/>
    <property type="match status" value="1"/>
</dbReference>
<feature type="domain" description="AB hydrolase-1" evidence="2">
    <location>
        <begin position="258"/>
        <end position="513"/>
    </location>
</feature>
<comment type="caution">
    <text evidence="3">The sequence shown here is derived from an EMBL/GenBank/DDBJ whole genome shotgun (WGS) entry which is preliminary data.</text>
</comment>
<dbReference type="EMBL" id="AWNI01000015">
    <property type="protein sequence ID" value="ETS61496.1"/>
    <property type="molecule type" value="Genomic_DNA"/>
</dbReference>
<dbReference type="HOGENOM" id="CLU_438806_0_0_1"/>
<feature type="region of interest" description="Disordered" evidence="1">
    <location>
        <begin position="585"/>
        <end position="623"/>
    </location>
</feature>
<dbReference type="InterPro" id="IPR029058">
    <property type="entry name" value="AB_hydrolase_fold"/>
</dbReference>
<organism evidence="3 4">
    <name type="scientific">Moesziomyces aphidis</name>
    <name type="common">Pseudozyma aphidis</name>
    <dbReference type="NCBI Taxonomy" id="84754"/>
    <lineage>
        <taxon>Eukaryota</taxon>
        <taxon>Fungi</taxon>
        <taxon>Dikarya</taxon>
        <taxon>Basidiomycota</taxon>
        <taxon>Ustilaginomycotina</taxon>
        <taxon>Ustilaginomycetes</taxon>
        <taxon>Ustilaginales</taxon>
        <taxon>Ustilaginaceae</taxon>
        <taxon>Moesziomyces</taxon>
    </lineage>
</organism>
<gene>
    <name evidence="3" type="ORF">PaG_04243</name>
</gene>
<dbReference type="InterPro" id="IPR000073">
    <property type="entry name" value="AB_hydrolase_1"/>
</dbReference>
<feature type="region of interest" description="Disordered" evidence="1">
    <location>
        <begin position="111"/>
        <end position="164"/>
    </location>
</feature>
<keyword evidence="4" id="KW-1185">Reference proteome</keyword>
<name>W3VL62_MOEAP</name>
<dbReference type="SUPFAM" id="SSF53474">
    <property type="entry name" value="alpha/beta-Hydrolases"/>
    <property type="match status" value="1"/>
</dbReference>
<sequence>MDASCACVAEVRHSMAATILSQIRSRILMDLARRIRTRRSPSLPLPSRTIPATYLRSKADESSVVRTAGEACTEALAGEPRLETPRKTTSNVSATIESPRLLKSRLGVANATVKASHDPRNASSIGDLLPSNRSPIWASTPAQPPQPATVWNSDEGPTSHGSEHEARLPLAAAPYQNWQLAAAAIDEFDEHGLKKSRQTLVSPTFIRTSILPRNLRAHAANMTVSAEKVAIRHRTWDDFPLAVTIFRPTSSADVKASVVFANATGVQARFYHNVAAWLSQNGVAAYTFDYRFSGASFPLECDPAKLAEDEDYFEEALRRCPDHVDLTTTWCKVDLASIVRLAYESNPEADVTVIGHSLGGHLMAVLPADHVYGPRAKVKRLLNVCGGNAYVKNQKEPDAAEFGFTEIVVKPLAEEKIFRAANLGLGYDLPYGPGLEWVQWYFHPHFAFNRPENMKLARGLKGVPLLYVGFEDDDKIGKNMMEKYLGMFDHSDGLKQSLWIDPVKKGWPSCGHVNAFTKSKEPKLVPVEHGEAYTSQKDFEDAISSQPKPSRASLSKEETIWKLFLDYILGNPVDTSHAEYKVWTRQDEREIEKERREDAESRRKSPRKEDIILGFVSPSQAKL</sequence>
<feature type="compositionally biased region" description="Basic and acidic residues" evidence="1">
    <location>
        <begin position="585"/>
        <end position="611"/>
    </location>
</feature>
<proteinExistence type="predicted"/>
<evidence type="ECO:0000313" key="4">
    <source>
        <dbReference type="Proteomes" id="UP000019462"/>
    </source>
</evidence>
<dbReference type="AlphaFoldDB" id="W3VL62"/>
<reference evidence="3 4" key="1">
    <citation type="journal article" date="2014" name="Genome Announc.">
        <title>Genome sequence of the basidiomycetous fungus Pseudozyma aphidis DSM70725, an efficient producer of biosurfactant mannosylerythritol lipids.</title>
        <authorList>
            <person name="Lorenz S."/>
            <person name="Guenther M."/>
            <person name="Grumaz C."/>
            <person name="Rupp S."/>
            <person name="Zibek S."/>
            <person name="Sohn K."/>
        </authorList>
    </citation>
    <scope>NUCLEOTIDE SEQUENCE [LARGE SCALE GENOMIC DNA]</scope>
    <source>
        <strain evidence="4">ATCC 32657 / CBS 517.83 / DSM 70725 / JCM 10318 / NBRC 10182 / NRRL Y-7954 / St-0401</strain>
    </source>
</reference>